<dbReference type="Pfam" id="PF07813">
    <property type="entry name" value="LTXXQ"/>
    <property type="match status" value="1"/>
</dbReference>
<feature type="signal peptide" evidence="2">
    <location>
        <begin position="1"/>
        <end position="23"/>
    </location>
</feature>
<evidence type="ECO:0000313" key="3">
    <source>
        <dbReference type="EMBL" id="WPB83954.1"/>
    </source>
</evidence>
<keyword evidence="2" id="KW-0732">Signal</keyword>
<evidence type="ECO:0000256" key="1">
    <source>
        <dbReference type="SAM" id="MobiDB-lite"/>
    </source>
</evidence>
<organism evidence="3 4">
    <name type="scientific">Sediminicoccus rosea</name>
    <dbReference type="NCBI Taxonomy" id="1225128"/>
    <lineage>
        <taxon>Bacteria</taxon>
        <taxon>Pseudomonadati</taxon>
        <taxon>Pseudomonadota</taxon>
        <taxon>Alphaproteobacteria</taxon>
        <taxon>Acetobacterales</taxon>
        <taxon>Roseomonadaceae</taxon>
        <taxon>Sediminicoccus</taxon>
    </lineage>
</organism>
<evidence type="ECO:0000313" key="4">
    <source>
        <dbReference type="Proteomes" id="UP001305521"/>
    </source>
</evidence>
<name>A0ABZ0PE24_9PROT</name>
<feature type="chain" id="PRO_5046802397" evidence="2">
    <location>
        <begin position="24"/>
        <end position="195"/>
    </location>
</feature>
<protein>
    <submittedName>
        <fullName evidence="3">Spy/CpxP family protein refolding chaperone</fullName>
    </submittedName>
</protein>
<dbReference type="RefSeq" id="WP_318647910.1">
    <property type="nucleotide sequence ID" value="NZ_CP137852.1"/>
</dbReference>
<dbReference type="InterPro" id="IPR012899">
    <property type="entry name" value="LTXXQ"/>
</dbReference>
<gene>
    <name evidence="3" type="ORF">R9Z33_17805</name>
</gene>
<keyword evidence="4" id="KW-1185">Reference proteome</keyword>
<dbReference type="EMBL" id="CP137852">
    <property type="protein sequence ID" value="WPB83954.1"/>
    <property type="molecule type" value="Genomic_DNA"/>
</dbReference>
<dbReference type="Proteomes" id="UP001305521">
    <property type="component" value="Chromosome"/>
</dbReference>
<reference evidence="3 4" key="1">
    <citation type="submission" date="2023-11" db="EMBL/GenBank/DDBJ databases">
        <title>Arctic aerobic anoxygenic photoheterotroph Sediminicoccus rosea KRV36 adapts its photosynthesis to long days of polar summer.</title>
        <authorList>
            <person name="Tomasch J."/>
            <person name="Kopejtka K."/>
            <person name="Bily T."/>
            <person name="Gardiner A.T."/>
            <person name="Gardian Z."/>
            <person name="Shivaramu S."/>
            <person name="Koblizek M."/>
            <person name="Engelhardt F."/>
            <person name="Kaftan D."/>
        </authorList>
    </citation>
    <scope>NUCLEOTIDE SEQUENCE [LARGE SCALE GENOMIC DNA]</scope>
    <source>
        <strain evidence="3 4">R-30</strain>
    </source>
</reference>
<feature type="region of interest" description="Disordered" evidence="1">
    <location>
        <begin position="25"/>
        <end position="57"/>
    </location>
</feature>
<accession>A0ABZ0PE24</accession>
<sequence>MARMIRLTAAALLAMGLTGGAIAQTTSATGTDHGAHHPPAPAQAAPAPAPGGMMGQRGMMGAHAGMMGQAGMTHHHHMGGAGMQPFRRIEGQLAFFRTELRITEAQAPQWNIFADAVRAQAERLRGAMEAAMPSTPAPLSAPQQMERRIALATAHLEAMRAVSAAAGPLYAALTEEQRRTADELMVEHMRPMRMR</sequence>
<proteinExistence type="predicted"/>
<evidence type="ECO:0000256" key="2">
    <source>
        <dbReference type="SAM" id="SignalP"/>
    </source>
</evidence>